<feature type="compositionally biased region" description="Low complexity" evidence="1">
    <location>
        <begin position="368"/>
        <end position="377"/>
    </location>
</feature>
<gene>
    <name evidence="4" type="ORF">B0T22DRAFT_21432</name>
</gene>
<evidence type="ECO:0000313" key="5">
    <source>
        <dbReference type="Proteomes" id="UP001270362"/>
    </source>
</evidence>
<keyword evidence="3" id="KW-0732">Signal</keyword>
<feature type="region of interest" description="Disordered" evidence="1">
    <location>
        <begin position="338"/>
        <end position="377"/>
    </location>
</feature>
<feature type="compositionally biased region" description="Low complexity" evidence="1">
    <location>
        <begin position="548"/>
        <end position="559"/>
    </location>
</feature>
<feature type="region of interest" description="Disordered" evidence="1">
    <location>
        <begin position="546"/>
        <end position="600"/>
    </location>
</feature>
<feature type="compositionally biased region" description="Gly residues" evidence="1">
    <location>
        <begin position="355"/>
        <end position="367"/>
    </location>
</feature>
<keyword evidence="2" id="KW-1133">Transmembrane helix</keyword>
<protein>
    <submittedName>
        <fullName evidence="4">Uncharacterized protein</fullName>
    </submittedName>
</protein>
<name>A0AAE0XFZ5_9PEZI</name>
<feature type="signal peptide" evidence="3">
    <location>
        <begin position="1"/>
        <end position="21"/>
    </location>
</feature>
<keyword evidence="2" id="KW-0812">Transmembrane</keyword>
<evidence type="ECO:0000256" key="3">
    <source>
        <dbReference type="SAM" id="SignalP"/>
    </source>
</evidence>
<feature type="region of interest" description="Disordered" evidence="1">
    <location>
        <begin position="416"/>
        <end position="512"/>
    </location>
</feature>
<proteinExistence type="predicted"/>
<comment type="caution">
    <text evidence="4">The sequence shown here is derived from an EMBL/GenBank/DDBJ whole genome shotgun (WGS) entry which is preliminary data.</text>
</comment>
<feature type="chain" id="PRO_5042112214" evidence="3">
    <location>
        <begin position="22"/>
        <end position="600"/>
    </location>
</feature>
<reference evidence="4" key="2">
    <citation type="submission" date="2023-06" db="EMBL/GenBank/DDBJ databases">
        <authorList>
            <consortium name="Lawrence Berkeley National Laboratory"/>
            <person name="Haridas S."/>
            <person name="Hensen N."/>
            <person name="Bonometti L."/>
            <person name="Westerberg I."/>
            <person name="Brannstrom I.O."/>
            <person name="Guillou S."/>
            <person name="Cros-Aarteil S."/>
            <person name="Calhoun S."/>
            <person name="Kuo A."/>
            <person name="Mondo S."/>
            <person name="Pangilinan J."/>
            <person name="Riley R."/>
            <person name="Labutti K."/>
            <person name="Andreopoulos B."/>
            <person name="Lipzen A."/>
            <person name="Chen C."/>
            <person name="Yanf M."/>
            <person name="Daum C."/>
            <person name="Ng V."/>
            <person name="Clum A."/>
            <person name="Steindorff A."/>
            <person name="Ohm R."/>
            <person name="Martin F."/>
            <person name="Silar P."/>
            <person name="Natvig D."/>
            <person name="Lalanne C."/>
            <person name="Gautier V."/>
            <person name="Ament-Velasquez S.L."/>
            <person name="Kruys A."/>
            <person name="Hutchinson M.I."/>
            <person name="Powell A.J."/>
            <person name="Barry K."/>
            <person name="Miller A.N."/>
            <person name="Grigoriev I.V."/>
            <person name="Debuchy R."/>
            <person name="Gladieux P."/>
            <person name="Thoren M.H."/>
            <person name="Johannesson H."/>
        </authorList>
    </citation>
    <scope>NUCLEOTIDE SEQUENCE</scope>
    <source>
        <strain evidence="4">CBS 314.62</strain>
    </source>
</reference>
<reference evidence="4" key="1">
    <citation type="journal article" date="2023" name="Mol. Phylogenet. Evol.">
        <title>Genome-scale phylogeny and comparative genomics of the fungal order Sordariales.</title>
        <authorList>
            <person name="Hensen N."/>
            <person name="Bonometti L."/>
            <person name="Westerberg I."/>
            <person name="Brannstrom I.O."/>
            <person name="Guillou S."/>
            <person name="Cros-Aarteil S."/>
            <person name="Calhoun S."/>
            <person name="Haridas S."/>
            <person name="Kuo A."/>
            <person name="Mondo S."/>
            <person name="Pangilinan J."/>
            <person name="Riley R."/>
            <person name="LaButti K."/>
            <person name="Andreopoulos B."/>
            <person name="Lipzen A."/>
            <person name="Chen C."/>
            <person name="Yan M."/>
            <person name="Daum C."/>
            <person name="Ng V."/>
            <person name="Clum A."/>
            <person name="Steindorff A."/>
            <person name="Ohm R.A."/>
            <person name="Martin F."/>
            <person name="Silar P."/>
            <person name="Natvig D.O."/>
            <person name="Lalanne C."/>
            <person name="Gautier V."/>
            <person name="Ament-Velasquez S.L."/>
            <person name="Kruys A."/>
            <person name="Hutchinson M.I."/>
            <person name="Powell A.J."/>
            <person name="Barry K."/>
            <person name="Miller A.N."/>
            <person name="Grigoriev I.V."/>
            <person name="Debuchy R."/>
            <person name="Gladieux P."/>
            <person name="Hiltunen Thoren M."/>
            <person name="Johannesson H."/>
        </authorList>
    </citation>
    <scope>NUCLEOTIDE SEQUENCE</scope>
    <source>
        <strain evidence="4">CBS 314.62</strain>
    </source>
</reference>
<dbReference type="AlphaFoldDB" id="A0AAE0XFZ5"/>
<evidence type="ECO:0000256" key="2">
    <source>
        <dbReference type="SAM" id="Phobius"/>
    </source>
</evidence>
<keyword evidence="5" id="KW-1185">Reference proteome</keyword>
<keyword evidence="2" id="KW-0472">Membrane</keyword>
<dbReference type="Proteomes" id="UP001270362">
    <property type="component" value="Unassembled WGS sequence"/>
</dbReference>
<sequence length="600" mass="62148">MRRILPSSVVTLSMALALAAANSVVYVTDLAIYTALAPCAQAAISDNVQYLTADKCPQAVTELQACVCTKNNNMASISSALSSSISYSCGSTASEDQKSAATVLSAYCNQDKVVAFPTPTMPVSVYITDIAEITELAPCASNALSYAVLSLTYTDCPSDAPALASCACSKNQNALVVSQAINSNVKYSCSSHTADISSAQAMFQAFCALNNGTSDFPKATDPPGEMTYYITDLPQYNSLASCAASALSYAVQYQTNNLCPQDAKALASCACIKEEMSLDISSSITSSVKWGCDSTATDDISSAISVYNFYCSAAKGLVNAIGVTASASAPTRAATAKAGSTGTVAGPRPTFSSGVPGGTTGPGGGGSTPDTTTTKSSGPKVAMIAGVAIGAVVAIGAIAGLVFLLVKQSKKRKAMAHTEIRDDSPPPNDFYSGKQELPDNSIAAPLPPSSPAPSTLRVGSPRHDNVSPVSAHASAFTPPPHKAELSGHVPAYPPMPNSAELYGQNPAHSPHTNAAELHAQGYPAQKRSELQGYPWPYQAPGRQELMAQPQQMQQQQPYPGYATQGQQQQRPIELQSAAGWQSGPVPGLHEMDGGSYGHAR</sequence>
<evidence type="ECO:0000313" key="4">
    <source>
        <dbReference type="EMBL" id="KAK3692658.1"/>
    </source>
</evidence>
<accession>A0AAE0XFZ5</accession>
<organism evidence="4 5">
    <name type="scientific">Podospora appendiculata</name>
    <dbReference type="NCBI Taxonomy" id="314037"/>
    <lineage>
        <taxon>Eukaryota</taxon>
        <taxon>Fungi</taxon>
        <taxon>Dikarya</taxon>
        <taxon>Ascomycota</taxon>
        <taxon>Pezizomycotina</taxon>
        <taxon>Sordariomycetes</taxon>
        <taxon>Sordariomycetidae</taxon>
        <taxon>Sordariales</taxon>
        <taxon>Podosporaceae</taxon>
        <taxon>Podospora</taxon>
    </lineage>
</organism>
<evidence type="ECO:0000256" key="1">
    <source>
        <dbReference type="SAM" id="MobiDB-lite"/>
    </source>
</evidence>
<dbReference type="EMBL" id="JAULSO010000001">
    <property type="protein sequence ID" value="KAK3692658.1"/>
    <property type="molecule type" value="Genomic_DNA"/>
</dbReference>
<feature type="transmembrane region" description="Helical" evidence="2">
    <location>
        <begin position="381"/>
        <end position="406"/>
    </location>
</feature>